<dbReference type="AlphaFoldDB" id="A0AAN9JTG8"/>
<sequence>MGGDNEVAVFADTNLGTRIAFNAPLDITPSALKRDFEKVHFSCLPDIGEIQVNGLMVKRKSCFYYLPDSLPIKYVFPAMRGTWFLHMEVKHLKCLHIPCLPCNAVAVSKHKNLTTSNKARCNSGEKGIERFEVQPCAYLMEENETANHVLKKQKDKGNSHENYEQNESTGIPESYSCRFGDGKPTDSTKKSQYVMPENKVENLVELHTDSMQVSLSKMSTQVISVTGIIHKYFSGVNEIDNLSSSSNADVTSRAVCSEIEVHSNTREHSCSKRPSNSLPKFTPKMSPDVLHAPLHVDLLSKKSGGKNRRSKVGKRLLVASKSLGVSITKFSPTLSFCRSKDRKLQEVKSQVNGSIFSISDSEH</sequence>
<evidence type="ECO:0000313" key="2">
    <source>
        <dbReference type="EMBL" id="KAK7303868.1"/>
    </source>
</evidence>
<accession>A0AAN9JTG8</accession>
<organism evidence="2 3">
    <name type="scientific">Clitoria ternatea</name>
    <name type="common">Butterfly pea</name>
    <dbReference type="NCBI Taxonomy" id="43366"/>
    <lineage>
        <taxon>Eukaryota</taxon>
        <taxon>Viridiplantae</taxon>
        <taxon>Streptophyta</taxon>
        <taxon>Embryophyta</taxon>
        <taxon>Tracheophyta</taxon>
        <taxon>Spermatophyta</taxon>
        <taxon>Magnoliopsida</taxon>
        <taxon>eudicotyledons</taxon>
        <taxon>Gunneridae</taxon>
        <taxon>Pentapetalae</taxon>
        <taxon>rosids</taxon>
        <taxon>fabids</taxon>
        <taxon>Fabales</taxon>
        <taxon>Fabaceae</taxon>
        <taxon>Papilionoideae</taxon>
        <taxon>50 kb inversion clade</taxon>
        <taxon>NPAAA clade</taxon>
        <taxon>indigoferoid/millettioid clade</taxon>
        <taxon>Phaseoleae</taxon>
        <taxon>Clitoria</taxon>
    </lineage>
</organism>
<evidence type="ECO:0000256" key="1">
    <source>
        <dbReference type="SAM" id="MobiDB-lite"/>
    </source>
</evidence>
<reference evidence="2 3" key="1">
    <citation type="submission" date="2024-01" db="EMBL/GenBank/DDBJ databases">
        <title>The genomes of 5 underutilized Papilionoideae crops provide insights into root nodulation and disease resistance.</title>
        <authorList>
            <person name="Yuan L."/>
        </authorList>
    </citation>
    <scope>NUCLEOTIDE SEQUENCE [LARGE SCALE GENOMIC DNA]</scope>
    <source>
        <strain evidence="2">LY-2023</strain>
        <tissue evidence="2">Leaf</tissue>
    </source>
</reference>
<keyword evidence="3" id="KW-1185">Reference proteome</keyword>
<protein>
    <submittedName>
        <fullName evidence="2">Uncharacterized protein</fullName>
    </submittedName>
</protein>
<comment type="caution">
    <text evidence="2">The sequence shown here is derived from an EMBL/GenBank/DDBJ whole genome shotgun (WGS) entry which is preliminary data.</text>
</comment>
<dbReference type="Proteomes" id="UP001359559">
    <property type="component" value="Unassembled WGS sequence"/>
</dbReference>
<dbReference type="EMBL" id="JAYKXN010000003">
    <property type="protein sequence ID" value="KAK7303868.1"/>
    <property type="molecule type" value="Genomic_DNA"/>
</dbReference>
<proteinExistence type="predicted"/>
<evidence type="ECO:0000313" key="3">
    <source>
        <dbReference type="Proteomes" id="UP001359559"/>
    </source>
</evidence>
<name>A0AAN9JTG8_CLITE</name>
<gene>
    <name evidence="2" type="ORF">RJT34_14785</name>
</gene>
<feature type="compositionally biased region" description="Basic and acidic residues" evidence="1">
    <location>
        <begin position="180"/>
        <end position="189"/>
    </location>
</feature>
<feature type="region of interest" description="Disordered" evidence="1">
    <location>
        <begin position="153"/>
        <end position="190"/>
    </location>
</feature>